<dbReference type="EMBL" id="VTPC01000638">
    <property type="protein sequence ID" value="KAF2904944.1"/>
    <property type="molecule type" value="Genomic_DNA"/>
</dbReference>
<keyword evidence="2" id="KW-1133">Transmembrane helix</keyword>
<dbReference type="AlphaFoldDB" id="A0A8K0DFQ1"/>
<evidence type="ECO:0000256" key="1">
    <source>
        <dbReference type="SAM" id="MobiDB-lite"/>
    </source>
</evidence>
<comment type="caution">
    <text evidence="3">The sequence shown here is derived from an EMBL/GenBank/DDBJ whole genome shotgun (WGS) entry which is preliminary data.</text>
</comment>
<evidence type="ECO:0000256" key="2">
    <source>
        <dbReference type="SAM" id="Phobius"/>
    </source>
</evidence>
<dbReference type="Proteomes" id="UP000801492">
    <property type="component" value="Unassembled WGS sequence"/>
</dbReference>
<evidence type="ECO:0000313" key="4">
    <source>
        <dbReference type="Proteomes" id="UP000801492"/>
    </source>
</evidence>
<gene>
    <name evidence="3" type="ORF">ILUMI_01225</name>
</gene>
<protein>
    <submittedName>
        <fullName evidence="3">Uncharacterized protein</fullName>
    </submittedName>
</protein>
<keyword evidence="2" id="KW-0472">Membrane</keyword>
<keyword evidence="4" id="KW-1185">Reference proteome</keyword>
<dbReference type="OrthoDB" id="10045204at2759"/>
<reference evidence="3" key="1">
    <citation type="submission" date="2019-08" db="EMBL/GenBank/DDBJ databases">
        <title>The genome of the North American firefly Photinus pyralis.</title>
        <authorList>
            <consortium name="Photinus pyralis genome working group"/>
            <person name="Fallon T.R."/>
            <person name="Sander Lower S.E."/>
            <person name="Weng J.-K."/>
        </authorList>
    </citation>
    <scope>NUCLEOTIDE SEQUENCE</scope>
    <source>
        <strain evidence="3">TRF0915ILg1</strain>
        <tissue evidence="3">Whole body</tissue>
    </source>
</reference>
<feature type="region of interest" description="Disordered" evidence="1">
    <location>
        <begin position="180"/>
        <end position="199"/>
    </location>
</feature>
<accession>A0A8K0DFQ1</accession>
<sequence length="502" mass="56619">MVNKPNGTQNISTQNKGVNITSDIFPLPEENASEGTNNTDFPSLYDVRNQLQNVIDVMGTTTPHLIYSSFSGDADNEESVISSTSIISSVLQVKHRNRNKEPYCQSISTCNSPRDVSEISTIIHEPEDYPHPVINDLPSDKPIQPICVPAVLPPAVLCMNPSCICTHSVGYMQHMPVSSSFPNQEENAQNQKLKEKGEKKRRLSNFIEKLIKTNGKENEPAPMELYKMNIMQPKDNASPPTRFIFDLVEGAPKPEVNTVGTNTKSCNNTTSKCLCVNEQMKRVSSKKSCSTHKGICTHNSNYSGVILTHSHSDDICKSQHATYYKNLEERSKLQYKSEKNAARVDVYYFDHGNAAYYRTTDSPPLILTEILAEKAENYATKFWAELFGTIYIGFAFFTSFFLQFFRFVLHSIVRPLTIGVLQLISDYFFKPFLATLFNAVIQPPLIFFYNIATSLRDLCDPIAEGLGYFLRETAVVFKSIRLFEMKSDKHCHAEKTSKNQVC</sequence>
<evidence type="ECO:0000313" key="3">
    <source>
        <dbReference type="EMBL" id="KAF2904944.1"/>
    </source>
</evidence>
<organism evidence="3 4">
    <name type="scientific">Ignelater luminosus</name>
    <name type="common">Cucubano</name>
    <name type="synonym">Pyrophorus luminosus</name>
    <dbReference type="NCBI Taxonomy" id="2038154"/>
    <lineage>
        <taxon>Eukaryota</taxon>
        <taxon>Metazoa</taxon>
        <taxon>Ecdysozoa</taxon>
        <taxon>Arthropoda</taxon>
        <taxon>Hexapoda</taxon>
        <taxon>Insecta</taxon>
        <taxon>Pterygota</taxon>
        <taxon>Neoptera</taxon>
        <taxon>Endopterygota</taxon>
        <taxon>Coleoptera</taxon>
        <taxon>Polyphaga</taxon>
        <taxon>Elateriformia</taxon>
        <taxon>Elateroidea</taxon>
        <taxon>Elateridae</taxon>
        <taxon>Agrypninae</taxon>
        <taxon>Pyrophorini</taxon>
        <taxon>Ignelater</taxon>
    </lineage>
</organism>
<feature type="transmembrane region" description="Helical" evidence="2">
    <location>
        <begin position="382"/>
        <end position="405"/>
    </location>
</feature>
<keyword evidence="2" id="KW-0812">Transmembrane</keyword>
<name>A0A8K0DFQ1_IGNLU</name>
<feature type="region of interest" description="Disordered" evidence="1">
    <location>
        <begin position="1"/>
        <end position="21"/>
    </location>
</feature>
<feature type="compositionally biased region" description="Polar residues" evidence="1">
    <location>
        <begin position="180"/>
        <end position="191"/>
    </location>
</feature>
<proteinExistence type="predicted"/>